<dbReference type="PANTHER" id="PTHR47976">
    <property type="entry name" value="G-TYPE LECTIN S-RECEPTOR-LIKE SERINE/THREONINE-PROTEIN KINASE SD2-5"/>
    <property type="match status" value="1"/>
</dbReference>
<keyword evidence="5 19" id="KW-0812">Transmembrane</keyword>
<comment type="catalytic activity">
    <reaction evidence="16 17">
        <text>L-seryl-[protein] + ATP = O-phospho-L-seryl-[protein] + ADP + H(+)</text>
        <dbReference type="Rhea" id="RHEA:17989"/>
        <dbReference type="Rhea" id="RHEA-COMP:9863"/>
        <dbReference type="Rhea" id="RHEA-COMP:11604"/>
        <dbReference type="ChEBI" id="CHEBI:15378"/>
        <dbReference type="ChEBI" id="CHEBI:29999"/>
        <dbReference type="ChEBI" id="CHEBI:30616"/>
        <dbReference type="ChEBI" id="CHEBI:83421"/>
        <dbReference type="ChEBI" id="CHEBI:456216"/>
        <dbReference type="EC" id="2.7.11.1"/>
    </reaction>
</comment>
<keyword evidence="8 17" id="KW-0418">Kinase</keyword>
<dbReference type="SUPFAM" id="SSF56112">
    <property type="entry name" value="Protein kinase-like (PK-like)"/>
    <property type="match status" value="1"/>
</dbReference>
<keyword evidence="24" id="KW-1185">Reference proteome</keyword>
<evidence type="ECO:0000256" key="1">
    <source>
        <dbReference type="ARBA" id="ARBA00004167"/>
    </source>
</evidence>
<dbReference type="PROSITE" id="PS50011">
    <property type="entry name" value="PROTEIN_KINASE_DOM"/>
    <property type="match status" value="1"/>
</dbReference>
<evidence type="ECO:0000256" key="5">
    <source>
        <dbReference type="ARBA" id="ARBA00022692"/>
    </source>
</evidence>
<evidence type="ECO:0000256" key="14">
    <source>
        <dbReference type="ARBA" id="ARBA00023180"/>
    </source>
</evidence>
<dbReference type="InterPro" id="IPR036426">
    <property type="entry name" value="Bulb-type_lectin_dom_sf"/>
</dbReference>
<dbReference type="Proteomes" id="UP000827721">
    <property type="component" value="Unassembled WGS sequence"/>
</dbReference>
<feature type="binding site" evidence="18">
    <location>
        <position position="539"/>
    </location>
    <ligand>
        <name>ATP</name>
        <dbReference type="ChEBI" id="CHEBI:30616"/>
    </ligand>
</feature>
<evidence type="ECO:0000313" key="23">
    <source>
        <dbReference type="EMBL" id="KAH7560480.1"/>
    </source>
</evidence>
<dbReference type="PANTHER" id="PTHR47976:SF47">
    <property type="entry name" value="RECEPTOR-LIKE SERINE_THREONINE-PROTEIN KINASE"/>
    <property type="match status" value="1"/>
</dbReference>
<evidence type="ECO:0000256" key="8">
    <source>
        <dbReference type="ARBA" id="ARBA00022777"/>
    </source>
</evidence>
<dbReference type="Gene3D" id="1.10.510.10">
    <property type="entry name" value="Transferase(Phosphotransferase) domain 1"/>
    <property type="match status" value="1"/>
</dbReference>
<accession>A0ABQ8HHD0</accession>
<dbReference type="PROSITE" id="PS50927">
    <property type="entry name" value="BULB_LECTIN"/>
    <property type="match status" value="1"/>
</dbReference>
<dbReference type="Pfam" id="PF01453">
    <property type="entry name" value="B_lectin"/>
    <property type="match status" value="1"/>
</dbReference>
<comment type="caution">
    <text evidence="23">The sequence shown here is derived from an EMBL/GenBank/DDBJ whole genome shotgun (WGS) entry which is preliminary data.</text>
</comment>
<evidence type="ECO:0000256" key="17">
    <source>
        <dbReference type="PIRNR" id="PIRNR000641"/>
    </source>
</evidence>
<dbReference type="EC" id="2.7.11.1" evidence="17"/>
<dbReference type="PIRSF" id="PIRSF000641">
    <property type="entry name" value="SRK"/>
    <property type="match status" value="1"/>
</dbReference>
<evidence type="ECO:0000313" key="24">
    <source>
        <dbReference type="Proteomes" id="UP000827721"/>
    </source>
</evidence>
<keyword evidence="10 19" id="KW-1133">Transmembrane helix</keyword>
<keyword evidence="12" id="KW-1015">Disulfide bond</keyword>
<dbReference type="Pfam" id="PF08276">
    <property type="entry name" value="PAN_2"/>
    <property type="match status" value="1"/>
</dbReference>
<evidence type="ECO:0000256" key="12">
    <source>
        <dbReference type="ARBA" id="ARBA00023157"/>
    </source>
</evidence>
<keyword evidence="13" id="KW-0675">Receptor</keyword>
<dbReference type="InterPro" id="IPR008271">
    <property type="entry name" value="Ser/Thr_kinase_AS"/>
</dbReference>
<evidence type="ECO:0000259" key="21">
    <source>
        <dbReference type="PROSITE" id="PS50011"/>
    </source>
</evidence>
<dbReference type="SMART" id="SM00220">
    <property type="entry name" value="S_TKc"/>
    <property type="match status" value="1"/>
</dbReference>
<keyword evidence="7 17" id="KW-0547">Nucleotide-binding</keyword>
<evidence type="ECO:0000259" key="22">
    <source>
        <dbReference type="PROSITE" id="PS50927"/>
    </source>
</evidence>
<gene>
    <name evidence="23" type="ORF">JRO89_XS10G0029100</name>
</gene>
<feature type="transmembrane region" description="Helical" evidence="19">
    <location>
        <begin position="451"/>
        <end position="477"/>
    </location>
</feature>
<evidence type="ECO:0000256" key="20">
    <source>
        <dbReference type="SAM" id="SignalP"/>
    </source>
</evidence>
<dbReference type="InterPro" id="IPR011009">
    <property type="entry name" value="Kinase-like_dom_sf"/>
</dbReference>
<dbReference type="PROSITE" id="PS00107">
    <property type="entry name" value="PROTEIN_KINASE_ATP"/>
    <property type="match status" value="1"/>
</dbReference>
<feature type="signal peptide" evidence="20">
    <location>
        <begin position="1"/>
        <end position="23"/>
    </location>
</feature>
<dbReference type="InterPro" id="IPR024171">
    <property type="entry name" value="SRK-like_kinase"/>
</dbReference>
<comment type="subcellular location">
    <subcellularLocation>
        <location evidence="1">Membrane</location>
        <topology evidence="1">Single-pass membrane protein</topology>
    </subcellularLocation>
</comment>
<dbReference type="CDD" id="cd00028">
    <property type="entry name" value="B_lectin"/>
    <property type="match status" value="1"/>
</dbReference>
<feature type="domain" description="Protein kinase" evidence="21">
    <location>
        <begin position="509"/>
        <end position="782"/>
    </location>
</feature>
<protein>
    <recommendedName>
        <fullName evidence="17">Receptor-like serine/threonine-protein kinase</fullName>
        <ecNumber evidence="17">2.7.11.1</ecNumber>
    </recommendedName>
</protein>
<organism evidence="23 24">
    <name type="scientific">Xanthoceras sorbifolium</name>
    <dbReference type="NCBI Taxonomy" id="99658"/>
    <lineage>
        <taxon>Eukaryota</taxon>
        <taxon>Viridiplantae</taxon>
        <taxon>Streptophyta</taxon>
        <taxon>Embryophyta</taxon>
        <taxon>Tracheophyta</taxon>
        <taxon>Spermatophyta</taxon>
        <taxon>Magnoliopsida</taxon>
        <taxon>eudicotyledons</taxon>
        <taxon>Gunneridae</taxon>
        <taxon>Pentapetalae</taxon>
        <taxon>rosids</taxon>
        <taxon>malvids</taxon>
        <taxon>Sapindales</taxon>
        <taxon>Sapindaceae</taxon>
        <taxon>Xanthoceroideae</taxon>
        <taxon>Xanthoceras</taxon>
    </lineage>
</organism>
<dbReference type="InterPro" id="IPR017441">
    <property type="entry name" value="Protein_kinase_ATP_BS"/>
</dbReference>
<feature type="chain" id="PRO_5046615182" description="Receptor-like serine/threonine-protein kinase" evidence="20">
    <location>
        <begin position="24"/>
        <end position="798"/>
    </location>
</feature>
<evidence type="ECO:0000256" key="7">
    <source>
        <dbReference type="ARBA" id="ARBA00022741"/>
    </source>
</evidence>
<evidence type="ECO:0000256" key="9">
    <source>
        <dbReference type="ARBA" id="ARBA00022840"/>
    </source>
</evidence>
<dbReference type="CDD" id="cd01098">
    <property type="entry name" value="PAN_AP_plant"/>
    <property type="match status" value="1"/>
</dbReference>
<evidence type="ECO:0000256" key="2">
    <source>
        <dbReference type="ARBA" id="ARBA00022527"/>
    </source>
</evidence>
<comment type="catalytic activity">
    <reaction evidence="15 17">
        <text>L-threonyl-[protein] + ATP = O-phospho-L-threonyl-[protein] + ADP + H(+)</text>
        <dbReference type="Rhea" id="RHEA:46608"/>
        <dbReference type="Rhea" id="RHEA-COMP:11060"/>
        <dbReference type="Rhea" id="RHEA-COMP:11605"/>
        <dbReference type="ChEBI" id="CHEBI:15378"/>
        <dbReference type="ChEBI" id="CHEBI:30013"/>
        <dbReference type="ChEBI" id="CHEBI:30616"/>
        <dbReference type="ChEBI" id="CHEBI:61977"/>
        <dbReference type="ChEBI" id="CHEBI:456216"/>
        <dbReference type="EC" id="2.7.11.1"/>
    </reaction>
</comment>
<keyword evidence="6 20" id="KW-0732">Signal</keyword>
<evidence type="ECO:0000256" key="16">
    <source>
        <dbReference type="ARBA" id="ARBA00048679"/>
    </source>
</evidence>
<proteinExistence type="inferred from homology"/>
<keyword evidence="11 19" id="KW-0472">Membrane</keyword>
<keyword evidence="14" id="KW-0325">Glycoprotein</keyword>
<dbReference type="InterPro" id="IPR003609">
    <property type="entry name" value="Pan_app"/>
</dbReference>
<dbReference type="Pfam" id="PF00069">
    <property type="entry name" value="Pkinase"/>
    <property type="match status" value="1"/>
</dbReference>
<dbReference type="SMART" id="SM00108">
    <property type="entry name" value="B_lectin"/>
    <property type="match status" value="1"/>
</dbReference>
<dbReference type="EMBL" id="JAFEMO010000010">
    <property type="protein sequence ID" value="KAH7560480.1"/>
    <property type="molecule type" value="Genomic_DNA"/>
</dbReference>
<keyword evidence="3" id="KW-0245">EGF-like domain</keyword>
<dbReference type="CDD" id="cd14066">
    <property type="entry name" value="STKc_IRAK"/>
    <property type="match status" value="1"/>
</dbReference>
<dbReference type="InterPro" id="IPR051343">
    <property type="entry name" value="G-type_lectin_kinases/EP1-like"/>
</dbReference>
<evidence type="ECO:0000256" key="3">
    <source>
        <dbReference type="ARBA" id="ARBA00022536"/>
    </source>
</evidence>
<evidence type="ECO:0000256" key="19">
    <source>
        <dbReference type="SAM" id="Phobius"/>
    </source>
</evidence>
<dbReference type="InterPro" id="IPR000719">
    <property type="entry name" value="Prot_kinase_dom"/>
</dbReference>
<evidence type="ECO:0000256" key="10">
    <source>
        <dbReference type="ARBA" id="ARBA00022989"/>
    </source>
</evidence>
<sequence>MAFVPQFSLYFLILLLMPFFTFAQTPSNKTLGSSLTASNDNSGSSWVSPSGEFAFGFRQIGDQGFLLAIWFDKIPEKTIVWSANRNELVQRGSKSELTADGPLVLRDATGRQIWSVGPGDGVVYGAMLDTGNFVLAGSDSVNLWESFDMPTDTMLPTQTMSQGSRLVARFSDSNYSSGRFMFELQSDGNLLLYTTTYPKEDANAAYWSTQSSIPDGFQVIFNQSGYMYLIAKNGSILNPVFSNTASTQNFYQRAIVDSDGVFRHYIYPKSSNSSDGNWPMAWSTLSFIPSDICVRIAGDKGSGACGFNSYCSLVDDRKKCQCPPGYTFFDPEDVMKGCKQNFVPQSCDKTSEEMHLFEFRDMINTDWPNFHYESYKSVSEDWCRQVCLSDCFCSAAFFKNGECWKKQVPLGNGRNGPSVGGKALIKIRKDNSTGSAGSGSNKEQNSTLVTILSALLGSSIFVNILLLLGTFIFFYCWNRTKQGTVQPVTAMPSMNLQSFTYKELEHITEGFKEELGSGAFGTVYIGVLAFDNNEFVAIKRLDKATSDGEQEFRSEVNSIGRTNHKNLVRLLGFCNEGQNRLLVYEYMSNGSLANFLFGNSRPNWESRIQSAFGTARGLFYLHEECNNQIIHCDIKPQNILLDDCLTARISDFGLAKLLKADQTQTTTAIRGTKGYVAPEWFKNLPITVKVDVYSFGVLLLELVSCRKNFEANAKEEQMILSDYAYDCLRDGNLDLLVENDEEAMNDMKRVKKFVRIAIWCIQEDPSLRPTMKKVTQMMEGAVEVSAPPDPTSFISSIV</sequence>
<dbReference type="InterPro" id="IPR001480">
    <property type="entry name" value="Bulb-type_lectin_dom"/>
</dbReference>
<dbReference type="SUPFAM" id="SSF51110">
    <property type="entry name" value="alpha-D-mannose-specific plant lectins"/>
    <property type="match status" value="2"/>
</dbReference>
<keyword evidence="4 17" id="KW-0808">Transferase</keyword>
<evidence type="ECO:0000256" key="15">
    <source>
        <dbReference type="ARBA" id="ARBA00047899"/>
    </source>
</evidence>
<evidence type="ECO:0000256" key="6">
    <source>
        <dbReference type="ARBA" id="ARBA00022729"/>
    </source>
</evidence>
<evidence type="ECO:0000256" key="4">
    <source>
        <dbReference type="ARBA" id="ARBA00022679"/>
    </source>
</evidence>
<keyword evidence="9 17" id="KW-0067">ATP-binding</keyword>
<comment type="similarity">
    <text evidence="17">Belongs to the protein kinase superfamily. Ser/Thr protein kinase family.</text>
</comment>
<evidence type="ECO:0000256" key="18">
    <source>
        <dbReference type="PROSITE-ProRule" id="PRU10141"/>
    </source>
</evidence>
<name>A0ABQ8HHD0_9ROSI</name>
<reference evidence="23 24" key="1">
    <citation type="submission" date="2021-02" db="EMBL/GenBank/DDBJ databases">
        <title>Plant Genome Project.</title>
        <authorList>
            <person name="Zhang R.-G."/>
        </authorList>
    </citation>
    <scope>NUCLEOTIDE SEQUENCE [LARGE SCALE GENOMIC DNA]</scope>
    <source>
        <tissue evidence="23">Leaves</tissue>
    </source>
</reference>
<dbReference type="Gene3D" id="3.30.200.20">
    <property type="entry name" value="Phosphorylase Kinase, domain 1"/>
    <property type="match status" value="1"/>
</dbReference>
<feature type="domain" description="Bulb-type lectin" evidence="22">
    <location>
        <begin position="31"/>
        <end position="148"/>
    </location>
</feature>
<evidence type="ECO:0000256" key="11">
    <source>
        <dbReference type="ARBA" id="ARBA00023136"/>
    </source>
</evidence>
<evidence type="ECO:0000256" key="13">
    <source>
        <dbReference type="ARBA" id="ARBA00023170"/>
    </source>
</evidence>
<dbReference type="PROSITE" id="PS00108">
    <property type="entry name" value="PROTEIN_KINASE_ST"/>
    <property type="match status" value="1"/>
</dbReference>
<keyword evidence="2 17" id="KW-0723">Serine/threonine-protein kinase</keyword>
<dbReference type="Gene3D" id="2.90.10.10">
    <property type="entry name" value="Bulb-type lectin domain"/>
    <property type="match status" value="2"/>
</dbReference>